<feature type="compositionally biased region" description="Low complexity" evidence="7">
    <location>
        <begin position="989"/>
        <end position="1010"/>
    </location>
</feature>
<dbReference type="InterPro" id="IPR008795">
    <property type="entry name" value="Prominin"/>
</dbReference>
<feature type="transmembrane region" description="Helical" evidence="8">
    <location>
        <begin position="876"/>
        <end position="896"/>
    </location>
</feature>
<evidence type="ECO:0000313" key="11">
    <source>
        <dbReference type="Proteomes" id="UP001153636"/>
    </source>
</evidence>
<reference evidence="10" key="1">
    <citation type="submission" date="2022-01" db="EMBL/GenBank/DDBJ databases">
        <authorList>
            <person name="King R."/>
        </authorList>
    </citation>
    <scope>NUCLEOTIDE SEQUENCE</scope>
</reference>
<dbReference type="Pfam" id="PF05478">
    <property type="entry name" value="Prominin"/>
    <property type="match status" value="1"/>
</dbReference>
<evidence type="ECO:0008006" key="12">
    <source>
        <dbReference type="Google" id="ProtNLM"/>
    </source>
</evidence>
<dbReference type="AlphaFoldDB" id="A0A9P0CRB3"/>
<evidence type="ECO:0000256" key="4">
    <source>
        <dbReference type="ARBA" id="ARBA00022989"/>
    </source>
</evidence>
<keyword evidence="5 8" id="KW-0472">Membrane</keyword>
<keyword evidence="9" id="KW-0732">Signal</keyword>
<gene>
    <name evidence="10" type="ORF">PSYICH_LOCUS9504</name>
</gene>
<feature type="transmembrane region" description="Helical" evidence="8">
    <location>
        <begin position="531"/>
        <end position="554"/>
    </location>
</feature>
<dbReference type="OrthoDB" id="8188647at2759"/>
<evidence type="ECO:0000256" key="7">
    <source>
        <dbReference type="SAM" id="MobiDB-lite"/>
    </source>
</evidence>
<keyword evidence="3 8" id="KW-0812">Transmembrane</keyword>
<feature type="chain" id="PRO_5040320925" description="Prominin-1-A" evidence="9">
    <location>
        <begin position="21"/>
        <end position="1043"/>
    </location>
</feature>
<proteinExistence type="inferred from homology"/>
<organism evidence="10 11">
    <name type="scientific">Psylliodes chrysocephalus</name>
    <dbReference type="NCBI Taxonomy" id="3402493"/>
    <lineage>
        <taxon>Eukaryota</taxon>
        <taxon>Metazoa</taxon>
        <taxon>Ecdysozoa</taxon>
        <taxon>Arthropoda</taxon>
        <taxon>Hexapoda</taxon>
        <taxon>Insecta</taxon>
        <taxon>Pterygota</taxon>
        <taxon>Neoptera</taxon>
        <taxon>Endopterygota</taxon>
        <taxon>Coleoptera</taxon>
        <taxon>Polyphaga</taxon>
        <taxon>Cucujiformia</taxon>
        <taxon>Chrysomeloidea</taxon>
        <taxon>Chrysomelidae</taxon>
        <taxon>Galerucinae</taxon>
        <taxon>Alticini</taxon>
        <taxon>Psylliodes</taxon>
    </lineage>
</organism>
<evidence type="ECO:0000256" key="1">
    <source>
        <dbReference type="ARBA" id="ARBA00004141"/>
    </source>
</evidence>
<name>A0A9P0CRB3_9CUCU</name>
<evidence type="ECO:0000256" key="5">
    <source>
        <dbReference type="ARBA" id="ARBA00023136"/>
    </source>
</evidence>
<evidence type="ECO:0000256" key="3">
    <source>
        <dbReference type="ARBA" id="ARBA00022692"/>
    </source>
</evidence>
<feature type="compositionally biased region" description="Pro residues" evidence="7">
    <location>
        <begin position="958"/>
        <end position="979"/>
    </location>
</feature>
<evidence type="ECO:0000256" key="9">
    <source>
        <dbReference type="SAM" id="SignalP"/>
    </source>
</evidence>
<evidence type="ECO:0000256" key="2">
    <source>
        <dbReference type="ARBA" id="ARBA00006058"/>
    </source>
</evidence>
<sequence length="1043" mass="117517">MKLFILIVLFIFYKCLICFASEDKNIPLKMYSENTVHPIQHQHVDSFEEDNCNSLLLQKDKHGKNCDTNLRIFNKESNGIHFSTSIKIFEEIPILSEFAFERDATDIGEQEEPSDLPLEMQKKKQPSASRYENMTTTLSAVVPFLEIPRGDDMRVQELRLDEEYLVFGAFSALMGFLQPTGFPTELLRDVFRNRVPFYLLTFQVLKMDITVVVWVIIWAIVSLCFPMALATQLCCPDGVQRLNDDYSIGPFLSTDKCTEKFLGYLLHILLALLIPAIILILASNEQMSRSISRAPLSANIVYDDINAFLRNTHMQISFVLSSSTDIAIESIRRDLEAVEDLLGQPLQQELGTEIGIDLALIDLEELRLSTSQVTSMVSDLFTDCTAAKIAGIVLEEKLHEISRQLTVVKQQCNVKDRALCYTLQYSGFEVSSFENLTNDPKMRHLDTLAREESLNGSIEAARETFASIPDQVALETTSFITEARTILGRKRTEVYKSTHALDVLTRSLSETLRVSQESSLAIIRNVVNLDFWRWLCILATATAISLVWSVLLCGAPCGCGITSRTITLLLLGTILSSILCMFVWALGSLFAFAGGHAQAFICDPLFDSPDYSVLGELFDSGGTFYEDGVFEQFTQGNDTIRLANVLKQCQRYYPAYKTFHLNNTINIDSIANHKHWDDLAILFSNLTKSEYVLEILSPSLQLGLQGLSSATSINLTSYRLEASAPITKKDLNSFADQLNTVARQVNDAGTARKIDNLAFTVRKIIQNDMRKSQEIKNVITYKITALEVLLPPLNNRVNRSLENLRSVQYFLDNHGFQIAQKVRSRFIARLTSYLEDLFNYVSNKVSKEIGKCRPLWEIFHSTRFYVCKLIVDPVNAIAFSSFLVIILFITISPVVLKLVEYYKQYDNEVSSLSSRNGLLDAESAWASPTSGTPPEIQLAESVPPVSYERPTTSTWTSPTPPRQPSPPRRIPPPPRPPPITRVHSRIPEISTTKSPKIKISAISSRISKARQLTQKTIIGPRSPRRGHRNQESLRAVDPICWKT</sequence>
<comment type="similarity">
    <text evidence="2">Belongs to the prominin family.</text>
</comment>
<evidence type="ECO:0000256" key="6">
    <source>
        <dbReference type="ARBA" id="ARBA00023180"/>
    </source>
</evidence>
<dbReference type="Proteomes" id="UP001153636">
    <property type="component" value="Chromosome 3"/>
</dbReference>
<evidence type="ECO:0000313" key="10">
    <source>
        <dbReference type="EMBL" id="CAH1108042.1"/>
    </source>
</evidence>
<feature type="transmembrane region" description="Helical" evidence="8">
    <location>
        <begin position="211"/>
        <end position="231"/>
    </location>
</feature>
<keyword evidence="6" id="KW-0325">Glycoprotein</keyword>
<feature type="transmembrane region" description="Helical" evidence="8">
    <location>
        <begin position="261"/>
        <end position="282"/>
    </location>
</feature>
<protein>
    <recommendedName>
        <fullName evidence="12">Prominin-1-A</fullName>
    </recommendedName>
</protein>
<evidence type="ECO:0000256" key="8">
    <source>
        <dbReference type="SAM" id="Phobius"/>
    </source>
</evidence>
<dbReference type="PANTHER" id="PTHR22730">
    <property type="entry name" value="PROMININ PROM PROTEIN"/>
    <property type="match status" value="1"/>
</dbReference>
<feature type="transmembrane region" description="Helical" evidence="8">
    <location>
        <begin position="566"/>
        <end position="592"/>
    </location>
</feature>
<feature type="non-terminal residue" evidence="10">
    <location>
        <position position="1043"/>
    </location>
</feature>
<feature type="region of interest" description="Disordered" evidence="7">
    <location>
        <begin position="924"/>
        <end position="1043"/>
    </location>
</feature>
<keyword evidence="4 8" id="KW-1133">Transmembrane helix</keyword>
<dbReference type="PANTHER" id="PTHR22730:SF1">
    <property type="entry name" value="PROMININ-LIKE PROTEIN"/>
    <property type="match status" value="1"/>
</dbReference>
<accession>A0A9P0CRB3</accession>
<comment type="subcellular location">
    <subcellularLocation>
        <location evidence="1">Membrane</location>
        <topology evidence="1">Multi-pass membrane protein</topology>
    </subcellularLocation>
</comment>
<keyword evidence="11" id="KW-1185">Reference proteome</keyword>
<dbReference type="EMBL" id="OV651815">
    <property type="protein sequence ID" value="CAH1108042.1"/>
    <property type="molecule type" value="Genomic_DNA"/>
</dbReference>
<dbReference type="GO" id="GO:0016020">
    <property type="term" value="C:membrane"/>
    <property type="evidence" value="ECO:0007669"/>
    <property type="project" value="UniProtKB-SubCell"/>
</dbReference>
<feature type="signal peptide" evidence="9">
    <location>
        <begin position="1"/>
        <end position="20"/>
    </location>
</feature>